<evidence type="ECO:0000313" key="5">
    <source>
        <dbReference type="EnsemblMetazoa" id="Aqu2.1.07567_001"/>
    </source>
</evidence>
<dbReference type="Gene3D" id="3.10.250.10">
    <property type="entry name" value="SRCR-like domain"/>
    <property type="match status" value="1"/>
</dbReference>
<dbReference type="AlphaFoldDB" id="A0A1X7T056"/>
<dbReference type="InterPro" id="IPR001190">
    <property type="entry name" value="SRCR"/>
</dbReference>
<dbReference type="EnsemblMetazoa" id="Aqu2.1.07567_001">
    <property type="protein sequence ID" value="Aqu2.1.07567_001"/>
    <property type="gene ID" value="Aqu2.1.07567"/>
</dbReference>
<dbReference type="SUPFAM" id="SSF56487">
    <property type="entry name" value="SRCR-like"/>
    <property type="match status" value="1"/>
</dbReference>
<keyword evidence="1" id="KW-1015">Disulfide bond</keyword>
<dbReference type="OrthoDB" id="536948at2759"/>
<dbReference type="InterPro" id="IPR036772">
    <property type="entry name" value="SRCR-like_dom_sf"/>
</dbReference>
<sequence>MSPVLLLVLTCLSVLSVISLSADALLYANGDVRLNRNGSVSIDNTLGVLEVYINDEWGTVCSDGFSTGSAAAVCRQLGYLDSQSYGLPSKYK</sequence>
<dbReference type="InParanoid" id="A0A1X7T056"/>
<feature type="chain" id="PRO_5010887496" description="SRCR domain-containing protein" evidence="3">
    <location>
        <begin position="22"/>
        <end position="92"/>
    </location>
</feature>
<organism evidence="5">
    <name type="scientific">Amphimedon queenslandica</name>
    <name type="common">Sponge</name>
    <dbReference type="NCBI Taxonomy" id="400682"/>
    <lineage>
        <taxon>Eukaryota</taxon>
        <taxon>Metazoa</taxon>
        <taxon>Porifera</taxon>
        <taxon>Demospongiae</taxon>
        <taxon>Heteroscleromorpha</taxon>
        <taxon>Haplosclerida</taxon>
        <taxon>Niphatidae</taxon>
        <taxon>Amphimedon</taxon>
    </lineage>
</organism>
<dbReference type="GO" id="GO:0016020">
    <property type="term" value="C:membrane"/>
    <property type="evidence" value="ECO:0007669"/>
    <property type="project" value="InterPro"/>
</dbReference>
<reference evidence="5" key="1">
    <citation type="submission" date="2017-05" db="UniProtKB">
        <authorList>
            <consortium name="EnsemblMetazoa"/>
        </authorList>
    </citation>
    <scope>IDENTIFICATION</scope>
</reference>
<keyword evidence="3" id="KW-0732">Signal</keyword>
<evidence type="ECO:0000259" key="4">
    <source>
        <dbReference type="PROSITE" id="PS50287"/>
    </source>
</evidence>
<evidence type="ECO:0000256" key="3">
    <source>
        <dbReference type="SAM" id="SignalP"/>
    </source>
</evidence>
<feature type="signal peptide" evidence="3">
    <location>
        <begin position="1"/>
        <end position="21"/>
    </location>
</feature>
<proteinExistence type="predicted"/>
<protein>
    <recommendedName>
        <fullName evidence="4">SRCR domain-containing protein</fullName>
    </recommendedName>
</protein>
<dbReference type="PROSITE" id="PS50287">
    <property type="entry name" value="SRCR_2"/>
    <property type="match status" value="1"/>
</dbReference>
<evidence type="ECO:0000256" key="1">
    <source>
        <dbReference type="ARBA" id="ARBA00023157"/>
    </source>
</evidence>
<feature type="domain" description="SRCR" evidence="4">
    <location>
        <begin position="32"/>
        <end position="92"/>
    </location>
</feature>
<dbReference type="Pfam" id="PF00530">
    <property type="entry name" value="SRCR"/>
    <property type="match status" value="1"/>
</dbReference>
<accession>A0A1X7T056</accession>
<evidence type="ECO:0000256" key="2">
    <source>
        <dbReference type="PROSITE-ProRule" id="PRU00196"/>
    </source>
</evidence>
<comment type="caution">
    <text evidence="2">Lacks conserved residue(s) required for the propagation of feature annotation.</text>
</comment>
<name>A0A1X7T056_AMPQE</name>